<dbReference type="AlphaFoldDB" id="A0A3B0SN31"/>
<evidence type="ECO:0000259" key="2">
    <source>
        <dbReference type="PROSITE" id="PS50404"/>
    </source>
</evidence>
<dbReference type="GO" id="GO:0004364">
    <property type="term" value="F:glutathione transferase activity"/>
    <property type="evidence" value="ECO:0007669"/>
    <property type="project" value="TreeGrafter"/>
</dbReference>
<accession>A0A3B0SN31</accession>
<dbReference type="InterPro" id="IPR036249">
    <property type="entry name" value="Thioredoxin-like_sf"/>
</dbReference>
<dbReference type="Pfam" id="PF13409">
    <property type="entry name" value="GST_N_2"/>
    <property type="match status" value="1"/>
</dbReference>
<dbReference type="SUPFAM" id="SSF52833">
    <property type="entry name" value="Thioredoxin-like"/>
    <property type="match status" value="1"/>
</dbReference>
<comment type="subunit">
    <text evidence="1">Homodimer.</text>
</comment>
<dbReference type="InterPro" id="IPR004046">
    <property type="entry name" value="GST_C"/>
</dbReference>
<dbReference type="PROSITE" id="PS50404">
    <property type="entry name" value="GST_NTER"/>
    <property type="match status" value="1"/>
</dbReference>
<sequence length="228" mass="25651">MSKLYHYPLDPFCRRIRISVAEFGKELELVEERPWEARTEFLQMNPTGLVPVLVADDGIIAAGIEAAEGYLEDTRDENTPSQLGTSPAERAETRRLVAWFDGKFHHDVSAPLLIEKVVRRFIPPDAGGGAPNMNRVRGALDKIRPQLEYIASLTQDRNWLAGDEISLADFAAASHLSVLDYLGDVPWSANDEAKAWYQRIKSRPSFRSLLTDKVQGMPPPRIYADLDF</sequence>
<name>A0A3B0SN31_9ZZZZ</name>
<reference evidence="4" key="1">
    <citation type="submission" date="2018-06" db="EMBL/GenBank/DDBJ databases">
        <authorList>
            <person name="Zhirakovskaya E."/>
        </authorList>
    </citation>
    <scope>NUCLEOTIDE SEQUENCE</scope>
</reference>
<dbReference type="SUPFAM" id="SSF47616">
    <property type="entry name" value="GST C-terminal domain-like"/>
    <property type="match status" value="1"/>
</dbReference>
<dbReference type="InterPro" id="IPR036282">
    <property type="entry name" value="Glutathione-S-Trfase_C_sf"/>
</dbReference>
<organism evidence="4">
    <name type="scientific">hydrothermal vent metagenome</name>
    <dbReference type="NCBI Taxonomy" id="652676"/>
    <lineage>
        <taxon>unclassified sequences</taxon>
        <taxon>metagenomes</taxon>
        <taxon>ecological metagenomes</taxon>
    </lineage>
</organism>
<dbReference type="PANTHER" id="PTHR43969">
    <property type="entry name" value="GLUTATHIONE S TRANSFERASE D10, ISOFORM A-RELATED"/>
    <property type="match status" value="1"/>
</dbReference>
<dbReference type="Pfam" id="PF00043">
    <property type="entry name" value="GST_C"/>
    <property type="match status" value="1"/>
</dbReference>
<dbReference type="CDD" id="cd00299">
    <property type="entry name" value="GST_C_family"/>
    <property type="match status" value="1"/>
</dbReference>
<dbReference type="InterPro" id="IPR040079">
    <property type="entry name" value="Glutathione_S-Trfase"/>
</dbReference>
<proteinExistence type="predicted"/>
<protein>
    <submittedName>
        <fullName evidence="4">Glutathione S-transferase family protein</fullName>
    </submittedName>
</protein>
<feature type="domain" description="GST N-terminal" evidence="2">
    <location>
        <begin position="1"/>
        <end position="79"/>
    </location>
</feature>
<gene>
    <name evidence="4" type="ORF">MNBD_ALPHA08-1142</name>
</gene>
<dbReference type="PANTHER" id="PTHR43969:SF9">
    <property type="entry name" value="GLUTATHIONE S TRANSFERASE D10, ISOFORM A-RELATED"/>
    <property type="match status" value="1"/>
</dbReference>
<dbReference type="InterPro" id="IPR004045">
    <property type="entry name" value="Glutathione_S-Trfase_N"/>
</dbReference>
<dbReference type="InterPro" id="IPR010987">
    <property type="entry name" value="Glutathione-S-Trfase_C-like"/>
</dbReference>
<dbReference type="SFLD" id="SFLDS00019">
    <property type="entry name" value="Glutathione_Transferase_(cytos"/>
    <property type="match status" value="1"/>
</dbReference>
<evidence type="ECO:0000256" key="1">
    <source>
        <dbReference type="ARBA" id="ARBA00011738"/>
    </source>
</evidence>
<evidence type="ECO:0000313" key="4">
    <source>
        <dbReference type="EMBL" id="VAW02099.1"/>
    </source>
</evidence>
<dbReference type="PROSITE" id="PS50405">
    <property type="entry name" value="GST_CTER"/>
    <property type="match status" value="1"/>
</dbReference>
<dbReference type="EMBL" id="UOEC01000195">
    <property type="protein sequence ID" value="VAW02099.1"/>
    <property type="molecule type" value="Genomic_DNA"/>
</dbReference>
<feature type="domain" description="GST C-terminal" evidence="3">
    <location>
        <begin position="86"/>
        <end position="220"/>
    </location>
</feature>
<dbReference type="GO" id="GO:0006749">
    <property type="term" value="P:glutathione metabolic process"/>
    <property type="evidence" value="ECO:0007669"/>
    <property type="project" value="TreeGrafter"/>
</dbReference>
<evidence type="ECO:0000259" key="3">
    <source>
        <dbReference type="PROSITE" id="PS50405"/>
    </source>
</evidence>
<dbReference type="Gene3D" id="3.40.30.10">
    <property type="entry name" value="Glutaredoxin"/>
    <property type="match status" value="1"/>
</dbReference>
<dbReference type="CDD" id="cd00570">
    <property type="entry name" value="GST_N_family"/>
    <property type="match status" value="1"/>
</dbReference>
<dbReference type="Gene3D" id="1.20.1050.10">
    <property type="match status" value="1"/>
</dbReference>
<keyword evidence="4" id="KW-0808">Transferase</keyword>